<dbReference type="InterPro" id="IPR023346">
    <property type="entry name" value="Lysozyme-like_dom_sf"/>
</dbReference>
<keyword evidence="4" id="KW-0732">Signal</keyword>
<dbReference type="CDD" id="cd13925">
    <property type="entry name" value="RPF"/>
    <property type="match status" value="1"/>
</dbReference>
<evidence type="ECO:0000256" key="3">
    <source>
        <dbReference type="SAM" id="MobiDB-lite"/>
    </source>
</evidence>
<evidence type="ECO:0000313" key="6">
    <source>
        <dbReference type="EMBL" id="GAC58778.1"/>
    </source>
</evidence>
<dbReference type="AlphaFoldDB" id="L7LFE1"/>
<dbReference type="STRING" id="1121927.GOHSU_50_00060"/>
<dbReference type="OrthoDB" id="1404170at2"/>
<sequence>MARHAQPTTSTSKTAAKVALTTAVIGGGAALLGAGTASAATDAEWNQVAQCESGGNWQINTGNGYHGGLQFSPSTWSGHGGGQYAPYAHQATKEQQIVVAERVLASQGKGAWPTCGTVLSGPTARTAPATPSTPSLPKLKQQKQNPQADQAATTGDAIAQVKQNPELRGAAEALEKSGFQLDKGQLDLFNQNKGLLGL</sequence>
<keyword evidence="7" id="KW-1185">Reference proteome</keyword>
<dbReference type="Pfam" id="PF06737">
    <property type="entry name" value="Transglycosylas"/>
    <property type="match status" value="1"/>
</dbReference>
<dbReference type="InterPro" id="IPR010618">
    <property type="entry name" value="RPF"/>
</dbReference>
<reference evidence="6 7" key="1">
    <citation type="submission" date="2012-12" db="EMBL/GenBank/DDBJ databases">
        <title>Whole genome shotgun sequence of Gordonia hirsuta NBRC 16056.</title>
        <authorList>
            <person name="Isaki-Nakamura S."/>
            <person name="Hosoyama A."/>
            <person name="Tsuchikane K."/>
            <person name="Katsumata H."/>
            <person name="Baba S."/>
            <person name="Yamazaki S."/>
            <person name="Fujita N."/>
        </authorList>
    </citation>
    <scope>NUCLEOTIDE SEQUENCE [LARGE SCALE GENOMIC DNA]</scope>
    <source>
        <strain evidence="6 7">NBRC 16056</strain>
    </source>
</reference>
<comment type="caution">
    <text evidence="6">The sequence shown here is derived from an EMBL/GenBank/DDBJ whole genome shotgun (WGS) entry which is preliminary data.</text>
</comment>
<name>L7LFE1_9ACTN</name>
<evidence type="ECO:0000256" key="2">
    <source>
        <dbReference type="ARBA" id="ARBA00022801"/>
    </source>
</evidence>
<accession>L7LFE1</accession>
<gene>
    <name evidence="6" type="primary">rpf</name>
    <name evidence="6" type="ORF">GOHSU_50_00060</name>
</gene>
<dbReference type="eggNOG" id="COG1388">
    <property type="taxonomic scope" value="Bacteria"/>
</dbReference>
<comment type="similarity">
    <text evidence="1">Belongs to the transglycosylase family. Rpf subfamily.</text>
</comment>
<evidence type="ECO:0000256" key="1">
    <source>
        <dbReference type="ARBA" id="ARBA00010830"/>
    </source>
</evidence>
<feature type="domain" description="Resuscitation-promoting factor core lysozyme-like" evidence="5">
    <location>
        <begin position="39"/>
        <end position="115"/>
    </location>
</feature>
<feature type="region of interest" description="Disordered" evidence="3">
    <location>
        <begin position="119"/>
        <end position="154"/>
    </location>
</feature>
<dbReference type="RefSeq" id="WP_005943454.1">
    <property type="nucleotide sequence ID" value="NZ_ATVK01000064.1"/>
</dbReference>
<organism evidence="6 7">
    <name type="scientific">Gordonia hirsuta DSM 44140 = NBRC 16056</name>
    <dbReference type="NCBI Taxonomy" id="1121927"/>
    <lineage>
        <taxon>Bacteria</taxon>
        <taxon>Bacillati</taxon>
        <taxon>Actinomycetota</taxon>
        <taxon>Actinomycetes</taxon>
        <taxon>Mycobacteriales</taxon>
        <taxon>Gordoniaceae</taxon>
        <taxon>Gordonia</taxon>
    </lineage>
</organism>
<proteinExistence type="inferred from homology"/>
<evidence type="ECO:0000313" key="7">
    <source>
        <dbReference type="Proteomes" id="UP000053405"/>
    </source>
</evidence>
<dbReference type="SUPFAM" id="SSF53955">
    <property type="entry name" value="Lysozyme-like"/>
    <property type="match status" value="1"/>
</dbReference>
<dbReference type="Proteomes" id="UP000053405">
    <property type="component" value="Unassembled WGS sequence"/>
</dbReference>
<protein>
    <submittedName>
        <fullName evidence="6">Resuscitation-promoting factor</fullName>
    </submittedName>
</protein>
<feature type="signal peptide" evidence="4">
    <location>
        <begin position="1"/>
        <end position="39"/>
    </location>
</feature>
<dbReference type="Gene3D" id="1.10.530.10">
    <property type="match status" value="1"/>
</dbReference>
<dbReference type="GO" id="GO:0016787">
    <property type="term" value="F:hydrolase activity"/>
    <property type="evidence" value="ECO:0007669"/>
    <property type="project" value="UniProtKB-KW"/>
</dbReference>
<dbReference type="EMBL" id="BANT01000050">
    <property type="protein sequence ID" value="GAC58778.1"/>
    <property type="molecule type" value="Genomic_DNA"/>
</dbReference>
<feature type="compositionally biased region" description="Low complexity" evidence="3">
    <location>
        <begin position="120"/>
        <end position="147"/>
    </location>
</feature>
<evidence type="ECO:0000259" key="5">
    <source>
        <dbReference type="Pfam" id="PF06737"/>
    </source>
</evidence>
<keyword evidence="2" id="KW-0378">Hydrolase</keyword>
<evidence type="ECO:0000256" key="4">
    <source>
        <dbReference type="SAM" id="SignalP"/>
    </source>
</evidence>
<feature type="chain" id="PRO_5003980067" evidence="4">
    <location>
        <begin position="40"/>
        <end position="198"/>
    </location>
</feature>